<reference evidence="1 2" key="1">
    <citation type="submission" date="2019-07" db="EMBL/GenBank/DDBJ databases">
        <title>Genomic Encyclopedia of Type Strains, Phase III (KMG-III): the genomes of soil and plant-associated and newly described type strains.</title>
        <authorList>
            <person name="Whitman W."/>
        </authorList>
    </citation>
    <scope>NUCLEOTIDE SEQUENCE [LARGE SCALE GENOMIC DNA]</scope>
    <source>
        <strain evidence="1 2">BL24</strain>
    </source>
</reference>
<evidence type="ECO:0000313" key="2">
    <source>
        <dbReference type="Proteomes" id="UP000323257"/>
    </source>
</evidence>
<dbReference type="EMBL" id="VNHS01000002">
    <property type="protein sequence ID" value="TYP77532.1"/>
    <property type="molecule type" value="Genomic_DNA"/>
</dbReference>
<gene>
    <name evidence="1" type="ORF">BCM02_10292</name>
</gene>
<organism evidence="1 2">
    <name type="scientific">Paenibacillus methanolicus</name>
    <dbReference type="NCBI Taxonomy" id="582686"/>
    <lineage>
        <taxon>Bacteria</taxon>
        <taxon>Bacillati</taxon>
        <taxon>Bacillota</taxon>
        <taxon>Bacilli</taxon>
        <taxon>Bacillales</taxon>
        <taxon>Paenibacillaceae</taxon>
        <taxon>Paenibacillus</taxon>
    </lineage>
</organism>
<proteinExistence type="predicted"/>
<accession>A0A5S5CG96</accession>
<dbReference type="RefSeq" id="WP_187434042.1">
    <property type="nucleotide sequence ID" value="NZ_VNHS01000002.1"/>
</dbReference>
<keyword evidence="2" id="KW-1185">Reference proteome</keyword>
<comment type="caution">
    <text evidence="1">The sequence shown here is derived from an EMBL/GenBank/DDBJ whole genome shotgun (WGS) entry which is preliminary data.</text>
</comment>
<protein>
    <submittedName>
        <fullName evidence="1">Uncharacterized protein</fullName>
    </submittedName>
</protein>
<dbReference type="AlphaFoldDB" id="A0A5S5CG96"/>
<sequence>MERTVCIVPYRAEWALEIEREQALLARLFGRSVLAIQGETASAVF</sequence>
<dbReference type="Proteomes" id="UP000323257">
    <property type="component" value="Unassembled WGS sequence"/>
</dbReference>
<name>A0A5S5CG96_9BACL</name>
<evidence type="ECO:0000313" key="1">
    <source>
        <dbReference type="EMBL" id="TYP77532.1"/>
    </source>
</evidence>